<evidence type="ECO:0000313" key="4">
    <source>
        <dbReference type="Proteomes" id="UP000006906"/>
    </source>
</evidence>
<keyword evidence="4" id="KW-1185">Reference proteome</keyword>
<dbReference type="PANTHER" id="PTHR34305">
    <property type="entry name" value="EXPRESSED PROTEIN"/>
    <property type="match status" value="1"/>
</dbReference>
<dbReference type="InParanoid" id="A0A2K3E4K3"/>
<dbReference type="OrthoDB" id="6073341at2759"/>
<feature type="region of interest" description="Disordered" evidence="1">
    <location>
        <begin position="265"/>
        <end position="298"/>
    </location>
</feature>
<dbReference type="Proteomes" id="UP000006906">
    <property type="component" value="Chromosome 2"/>
</dbReference>
<sequence length="1792" mass="188455">MPVLWRRQSLETLHPLWREVVSEAPAAVKEVSFPGCSDGLRRWLVGTPLDGGQAAVVVQGGNVLTCSSCSSSKVCSHTKQVQAQVQGTRPANPGDIWRKELAEKIESYLDPETGKLKVKSVSKERIHDGLTQPVQLRVYPEYSAMPERFVPRFEEFDVCPRGHPWAEAKEQLSYDKRKSVVYSLTWFAEVEVFHRACGCGCGAKLECNFLEYGILNLDNKDLFSHELLQWYCVQMAAAQVPFHAMWKSVVGSYVSRGFLRNGAGGDGGGGAGRGGGGGGTSSATRPSPQAGSMPPPGAATAAMLAVRGAALPRDEGAGGDGGGGAGGGGGGGGTSIATRPSPQALAEMGAAVRDAEAEAEAAGPAAPRDRRLRPAACRHLVLPPRQCWLSAGRLCPATKALAEMGAAVREAEAEAAGPASPRDRRLRPAACRHLVLPPRQCWLSAGRLCPATKALAEMGAAVRDAEAEAEAAGPAAPRDRRLRPAACRHLVLPPRQCWLSAGRLCPAMKALAEMGAAVRDAEAEAEAAGPAAPRDRRLRPAACRHLALAETKAASVCGLMTWTIQIVPARRQRRGRGCWLQVPARFMLLTLVWPAACRHLVLPPRQCWLSAGRLCPATKALAEMGAAVREAEAEAAGPAAPRDRRLRPAACRHLVLPPRQCWLSAGRLCPATKALAEMGAAVREAEAEAAGPAAPRDRRLRPAACRHLVLPPRQCWLSAGRLCPATKALAEMGAAVREAEAEAAGPASPRDRRLRPAACRHLVLPPRQCWLSAGRLCPATKALAEMGAAVREAEAEAAGPAAPRDRRLRPAACRHLVLPPRQYWLSAGRLCPATKALAEMGAAVREAEAEAAGPAAPRDRRLRPAACRHLVLPPRQCWLSAGRLCPATKALAEMGAAVREAEAEAAGPAAPRDRRLRPAACRHLVLPPRQYWLSAGRLCPATKALAEMGAAVREAEAEAAGPAAPRDRRLRPAACRHLVLPPRQCWLSAGRLCPATKALAEMGAAVREAEAEAAGPAAPRDRRLRPAACRHLVLPPRQCWLSAGRLCPATKALAEMGAAVREAEAEAAGPAAPRDRRLRPAACRHLVLPPRQYWLSAGRLCPATKALAEMGAAVREAEAEAAGPAAPRDRRLRPAACRHLVLPPRQCWLSAGRLCPATKALAEMGAAVREAEAEAAGPAAPRDRRLRPAACRHLVLPPRQYWLSAGRLCPATKALAEMGAAVREAEAEAAGPAAPRDRRLRPAACRHLVLPPRQCWLSAGRLCPATKALAEMGAAVREAEAEAAGPAAPRDRRLRPAACRHLVLPPRQCWLSAGRLCPATKALAEMGAAVREAEAEAAGPAAPRDRRLSHAPHQAGSMPPPGAATAAMLAVRGAALPRDEGAGGDGGGGAGGGSGGGGTSSATRPSPQGTLSGEALRFFINKRAVFQDAWMNYIALQDVDYTTAFHCRCADQPCRSVIADGILLGVHKDKVQLLKPWVQPDGNPKPGSLHKDRVLLESRDREVLARLCRPGNDAVTDAEYDSLLANIRKRCPELEVYVERHRPGVAAGPAPNDAARKLLLAVASESPVCAYVPGHAHDRIQQMLDATPHPAALREIAKDAPIVGTFLMQECAKASNGAVPPAARLLVSRLLAMGKAGYSVAGMDAWLRKEATRERVAHDVMARGGVALAGAPGSNTAAGAVMAGAAAPSSGAGAPGSNMAAGAAMAGAAAPSSGAGAPGEVLGRKCTGTAASLRLRFPWAGQAKPETTSWELEQHGGGGGDGWCSGAIIWSWSTGEQHGGGGGDGWCRRPNE</sequence>
<dbReference type="Gramene" id="PNW87725">
    <property type="protein sequence ID" value="PNW87725"/>
    <property type="gene ID" value="CHLRE_02g143487v5"/>
</dbReference>
<feature type="compositionally biased region" description="Gly residues" evidence="1">
    <location>
        <begin position="265"/>
        <end position="280"/>
    </location>
</feature>
<dbReference type="GeneID" id="5725804"/>
<dbReference type="PANTHER" id="PTHR34305:SF1">
    <property type="entry name" value="SWIM-TYPE DOMAIN-CONTAINING PROTEIN"/>
    <property type="match status" value="1"/>
</dbReference>
<organism evidence="3 4">
    <name type="scientific">Chlamydomonas reinhardtii</name>
    <name type="common">Chlamydomonas smithii</name>
    <dbReference type="NCBI Taxonomy" id="3055"/>
    <lineage>
        <taxon>Eukaryota</taxon>
        <taxon>Viridiplantae</taxon>
        <taxon>Chlorophyta</taxon>
        <taxon>core chlorophytes</taxon>
        <taxon>Chlorophyceae</taxon>
        <taxon>CS clade</taxon>
        <taxon>Chlamydomonadales</taxon>
        <taxon>Chlamydomonadaceae</taxon>
        <taxon>Chlamydomonas</taxon>
    </lineage>
</organism>
<reference evidence="3 4" key="1">
    <citation type="journal article" date="2007" name="Science">
        <title>The Chlamydomonas genome reveals the evolution of key animal and plant functions.</title>
        <authorList>
            <person name="Merchant S.S."/>
            <person name="Prochnik S.E."/>
            <person name="Vallon O."/>
            <person name="Harris E.H."/>
            <person name="Karpowicz S.J."/>
            <person name="Witman G.B."/>
            <person name="Terry A."/>
            <person name="Salamov A."/>
            <person name="Fritz-Laylin L.K."/>
            <person name="Marechal-Drouard L."/>
            <person name="Marshall W.F."/>
            <person name="Qu L.H."/>
            <person name="Nelson D.R."/>
            <person name="Sanderfoot A.A."/>
            <person name="Spalding M.H."/>
            <person name="Kapitonov V.V."/>
            <person name="Ren Q."/>
            <person name="Ferris P."/>
            <person name="Lindquist E."/>
            <person name="Shapiro H."/>
            <person name="Lucas S.M."/>
            <person name="Grimwood J."/>
            <person name="Schmutz J."/>
            <person name="Cardol P."/>
            <person name="Cerutti H."/>
            <person name="Chanfreau G."/>
            <person name="Chen C.L."/>
            <person name="Cognat V."/>
            <person name="Croft M.T."/>
            <person name="Dent R."/>
            <person name="Dutcher S."/>
            <person name="Fernandez E."/>
            <person name="Fukuzawa H."/>
            <person name="Gonzalez-Ballester D."/>
            <person name="Gonzalez-Halphen D."/>
            <person name="Hallmann A."/>
            <person name="Hanikenne M."/>
            <person name="Hippler M."/>
            <person name="Inwood W."/>
            <person name="Jabbari K."/>
            <person name="Kalanon M."/>
            <person name="Kuras R."/>
            <person name="Lefebvre P.A."/>
            <person name="Lemaire S.D."/>
            <person name="Lobanov A.V."/>
            <person name="Lohr M."/>
            <person name="Manuell A."/>
            <person name="Meier I."/>
            <person name="Mets L."/>
            <person name="Mittag M."/>
            <person name="Mittelmeier T."/>
            <person name="Moroney J.V."/>
            <person name="Moseley J."/>
            <person name="Napoli C."/>
            <person name="Nedelcu A.M."/>
            <person name="Niyogi K."/>
            <person name="Novoselov S.V."/>
            <person name="Paulsen I.T."/>
            <person name="Pazour G."/>
            <person name="Purton S."/>
            <person name="Ral J.P."/>
            <person name="Riano-Pachon D.M."/>
            <person name="Riekhof W."/>
            <person name="Rymarquis L."/>
            <person name="Schroda M."/>
            <person name="Stern D."/>
            <person name="Umen J."/>
            <person name="Willows R."/>
            <person name="Wilson N."/>
            <person name="Zimmer S.L."/>
            <person name="Allmer J."/>
            <person name="Balk J."/>
            <person name="Bisova K."/>
            <person name="Chen C.J."/>
            <person name="Elias M."/>
            <person name="Gendler K."/>
            <person name="Hauser C."/>
            <person name="Lamb M.R."/>
            <person name="Ledford H."/>
            <person name="Long J.C."/>
            <person name="Minagawa J."/>
            <person name="Page M.D."/>
            <person name="Pan J."/>
            <person name="Pootakham W."/>
            <person name="Roje S."/>
            <person name="Rose A."/>
            <person name="Stahlberg E."/>
            <person name="Terauchi A.M."/>
            <person name="Yang P."/>
            <person name="Ball S."/>
            <person name="Bowler C."/>
            <person name="Dieckmann C.L."/>
            <person name="Gladyshev V.N."/>
            <person name="Green P."/>
            <person name="Jorgensen R."/>
            <person name="Mayfield S."/>
            <person name="Mueller-Roeber B."/>
            <person name="Rajamani S."/>
            <person name="Sayre R.T."/>
            <person name="Brokstein P."/>
            <person name="Dubchak I."/>
            <person name="Goodstein D."/>
            <person name="Hornick L."/>
            <person name="Huang Y.W."/>
            <person name="Jhaveri J."/>
            <person name="Luo Y."/>
            <person name="Martinez D."/>
            <person name="Ngau W.C."/>
            <person name="Otillar B."/>
            <person name="Poliakov A."/>
            <person name="Porter A."/>
            <person name="Szajkowski L."/>
            <person name="Werner G."/>
            <person name="Zhou K."/>
            <person name="Grigoriev I.V."/>
            <person name="Rokhsar D.S."/>
            <person name="Grossman A.R."/>
        </authorList>
    </citation>
    <scope>NUCLEOTIDE SEQUENCE [LARGE SCALE GENOMIC DNA]</scope>
    <source>
        <strain evidence="4">CC-503</strain>
    </source>
</reference>
<dbReference type="PaxDb" id="3055-EDO95947"/>
<protein>
    <recommendedName>
        <fullName evidence="2">HMG domain-containing protein</fullName>
    </recommendedName>
</protein>
<dbReference type="Pfam" id="PF18717">
    <property type="entry name" value="CxC4"/>
    <property type="match status" value="1"/>
</dbReference>
<dbReference type="ExpressionAtlas" id="A0A2K3E4K3">
    <property type="expression patterns" value="baseline and differential"/>
</dbReference>
<evidence type="ECO:0000313" key="3">
    <source>
        <dbReference type="EMBL" id="PNW87725.1"/>
    </source>
</evidence>
<accession>A0A2K3E4K3</accession>
<feature type="region of interest" description="Disordered" evidence="1">
    <location>
        <begin position="1334"/>
        <end position="1363"/>
    </location>
</feature>
<feature type="domain" description="HMG" evidence="2">
    <location>
        <begin position="159"/>
        <end position="254"/>
    </location>
</feature>
<feature type="region of interest" description="Disordered" evidence="1">
    <location>
        <begin position="1377"/>
        <end position="1409"/>
    </location>
</feature>
<evidence type="ECO:0000256" key="1">
    <source>
        <dbReference type="SAM" id="MobiDB-lite"/>
    </source>
</evidence>
<feature type="region of interest" description="Disordered" evidence="1">
    <location>
        <begin position="312"/>
        <end position="369"/>
    </location>
</feature>
<evidence type="ECO:0000259" key="2">
    <source>
        <dbReference type="Pfam" id="PF18717"/>
    </source>
</evidence>
<dbReference type="RefSeq" id="XP_042927971.1">
    <property type="nucleotide sequence ID" value="XM_043060236.1"/>
</dbReference>
<dbReference type="KEGG" id="cre:CHLRE_02g143487v5"/>
<feature type="compositionally biased region" description="Polar residues" evidence="1">
    <location>
        <begin position="281"/>
        <end position="290"/>
    </location>
</feature>
<proteinExistence type="predicted"/>
<gene>
    <name evidence="3" type="ORF">CHLRE_02g143487v5</name>
</gene>
<feature type="compositionally biased region" description="Gly residues" evidence="1">
    <location>
        <begin position="1383"/>
        <end position="1399"/>
    </location>
</feature>
<feature type="compositionally biased region" description="Gly residues" evidence="1">
    <location>
        <begin position="318"/>
        <end position="334"/>
    </location>
</feature>
<name>A0A2K3E4K3_CHLRE</name>
<dbReference type="InterPro" id="IPR040648">
    <property type="entry name" value="HMGXB3_CxC4"/>
</dbReference>
<dbReference type="EMBL" id="CM008963">
    <property type="protein sequence ID" value="PNW87725.1"/>
    <property type="molecule type" value="Genomic_DNA"/>
</dbReference>